<evidence type="ECO:0000313" key="2">
    <source>
        <dbReference type="Proteomes" id="UP000830454"/>
    </source>
</evidence>
<proteinExistence type="predicted"/>
<reference evidence="1" key="2">
    <citation type="submission" date="2022-04" db="EMBL/GenBank/DDBJ databases">
        <title>Complete Genome Sequence of Flavobacterium sediminilitoris YSM-43, Isolated from a Tidal Sediment.</title>
        <authorList>
            <person name="Lee P.A."/>
        </authorList>
    </citation>
    <scope>NUCLEOTIDE SEQUENCE</scope>
    <source>
        <strain evidence="1">YSM-43</strain>
    </source>
</reference>
<protein>
    <submittedName>
        <fullName evidence="1">Uncharacterized protein</fullName>
    </submittedName>
</protein>
<dbReference type="Proteomes" id="UP000830454">
    <property type="component" value="Chromosome"/>
</dbReference>
<sequence>MKKIAYILMVIILFKPGFPILDYIINYDFIATELCENTSTPELGCNGKCHLKSELANEAKKDTTDSNKKKYTTLSLEILFFQNSIQNGLRTIRQLNKKVLNQYNCIYFRINITSIFHPPILV</sequence>
<accession>A0ABY4HLL7</accession>
<name>A0ABY4HLL7_9FLAO</name>
<organism evidence="1 2">
    <name type="scientific">Flavobacterium sediminilitoris</name>
    <dbReference type="NCBI Taxonomy" id="2024526"/>
    <lineage>
        <taxon>Bacteria</taxon>
        <taxon>Pseudomonadati</taxon>
        <taxon>Bacteroidota</taxon>
        <taxon>Flavobacteriia</taxon>
        <taxon>Flavobacteriales</taxon>
        <taxon>Flavobacteriaceae</taxon>
        <taxon>Flavobacterium</taxon>
    </lineage>
</organism>
<reference evidence="1" key="1">
    <citation type="submission" date="2021-12" db="EMBL/GenBank/DDBJ databases">
        <authorList>
            <person name="Cha I.-T."/>
            <person name="Lee K.-E."/>
            <person name="Park S.-J."/>
        </authorList>
    </citation>
    <scope>NUCLEOTIDE SEQUENCE</scope>
    <source>
        <strain evidence="1">YSM-43</strain>
    </source>
</reference>
<dbReference type="RefSeq" id="WP_246916081.1">
    <property type="nucleotide sequence ID" value="NZ_CP090145.1"/>
</dbReference>
<gene>
    <name evidence="1" type="ORF">LXD69_15745</name>
</gene>
<keyword evidence="2" id="KW-1185">Reference proteome</keyword>
<dbReference type="EMBL" id="CP090145">
    <property type="protein sequence ID" value="UOX33473.1"/>
    <property type="molecule type" value="Genomic_DNA"/>
</dbReference>
<evidence type="ECO:0000313" key="1">
    <source>
        <dbReference type="EMBL" id="UOX33473.1"/>
    </source>
</evidence>